<feature type="region of interest" description="Disordered" evidence="1">
    <location>
        <begin position="1"/>
        <end position="25"/>
    </location>
</feature>
<dbReference type="EMBL" id="JAGEPF010000007">
    <property type="protein sequence ID" value="MBO2458334.1"/>
    <property type="molecule type" value="Genomic_DNA"/>
</dbReference>
<keyword evidence="3" id="KW-1185">Reference proteome</keyword>
<accession>A0ABS3RQJ9</accession>
<reference evidence="2 3" key="1">
    <citation type="submission" date="2021-03" db="EMBL/GenBank/DDBJ databases">
        <title>Actinomadura violae sp. nov., isolated from lichen in Thailand.</title>
        <authorList>
            <person name="Kanchanasin P."/>
            <person name="Saeng-In P."/>
            <person name="Phongsopitanun W."/>
            <person name="Yuki M."/>
            <person name="Kudo T."/>
            <person name="Ohkuma M."/>
            <person name="Tanasupawat S."/>
        </authorList>
    </citation>
    <scope>NUCLEOTIDE SEQUENCE [LARGE SCALE GENOMIC DNA]</scope>
    <source>
        <strain evidence="2 3">LCR2-06</strain>
    </source>
</reference>
<comment type="caution">
    <text evidence="2">The sequence shown here is derived from an EMBL/GenBank/DDBJ whole genome shotgun (WGS) entry which is preliminary data.</text>
</comment>
<name>A0ABS3RQJ9_9ACTN</name>
<evidence type="ECO:0000313" key="2">
    <source>
        <dbReference type="EMBL" id="MBO2458334.1"/>
    </source>
</evidence>
<protein>
    <submittedName>
        <fullName evidence="2">Uncharacterized protein</fullName>
    </submittedName>
</protein>
<sequence>MTLPRTIEKPAAVNRPNAKPPASSGTAIEAIPIVAPYSPKKRRSRAPA</sequence>
<gene>
    <name evidence="2" type="ORF">J4709_12230</name>
</gene>
<dbReference type="Proteomes" id="UP000680206">
    <property type="component" value="Unassembled WGS sequence"/>
</dbReference>
<proteinExistence type="predicted"/>
<evidence type="ECO:0000313" key="3">
    <source>
        <dbReference type="Proteomes" id="UP000680206"/>
    </source>
</evidence>
<dbReference type="RefSeq" id="WP_208240666.1">
    <property type="nucleotide sequence ID" value="NZ_JAGEPF010000007.1"/>
</dbReference>
<evidence type="ECO:0000256" key="1">
    <source>
        <dbReference type="SAM" id="MobiDB-lite"/>
    </source>
</evidence>
<organism evidence="2 3">
    <name type="scientific">Actinomadura violacea</name>
    <dbReference type="NCBI Taxonomy" id="2819934"/>
    <lineage>
        <taxon>Bacteria</taxon>
        <taxon>Bacillati</taxon>
        <taxon>Actinomycetota</taxon>
        <taxon>Actinomycetes</taxon>
        <taxon>Streptosporangiales</taxon>
        <taxon>Thermomonosporaceae</taxon>
        <taxon>Actinomadura</taxon>
    </lineage>
</organism>